<evidence type="ECO:0000256" key="1">
    <source>
        <dbReference type="SAM" id="Phobius"/>
    </source>
</evidence>
<evidence type="ECO:0000313" key="3">
    <source>
        <dbReference type="Proteomes" id="UP000264702"/>
    </source>
</evidence>
<sequence length="61" mass="7027">MSARVSSDPRQLFLIHSREEEPRQPSGGRVFRGLAYAFFFNFLLLLGVFAAWHTLLLLLPH</sequence>
<reference evidence="2 3" key="1">
    <citation type="submission" date="2018-08" db="EMBL/GenBank/DDBJ databases">
        <title>Acidipila sp. 4G-K13, an acidobacterium isolated from forest soil.</title>
        <authorList>
            <person name="Gao Z.-H."/>
            <person name="Qiu L.-H."/>
        </authorList>
    </citation>
    <scope>NUCLEOTIDE SEQUENCE [LARGE SCALE GENOMIC DNA]</scope>
    <source>
        <strain evidence="2 3">4G-K13</strain>
    </source>
</reference>
<keyword evidence="1" id="KW-0472">Membrane</keyword>
<protein>
    <submittedName>
        <fullName evidence="2">Uncharacterized protein</fullName>
    </submittedName>
</protein>
<keyword evidence="1" id="KW-0812">Transmembrane</keyword>
<dbReference type="Proteomes" id="UP000264702">
    <property type="component" value="Unassembled WGS sequence"/>
</dbReference>
<dbReference type="EMBL" id="QVQT01000002">
    <property type="protein sequence ID" value="RFU17585.1"/>
    <property type="molecule type" value="Genomic_DNA"/>
</dbReference>
<feature type="transmembrane region" description="Helical" evidence="1">
    <location>
        <begin position="34"/>
        <end position="59"/>
    </location>
</feature>
<accession>A0A372IRP2</accession>
<proteinExistence type="predicted"/>
<keyword evidence="1" id="KW-1133">Transmembrane helix</keyword>
<evidence type="ECO:0000313" key="2">
    <source>
        <dbReference type="EMBL" id="RFU17585.1"/>
    </source>
</evidence>
<comment type="caution">
    <text evidence="2">The sequence shown here is derived from an EMBL/GenBank/DDBJ whole genome shotgun (WGS) entry which is preliminary data.</text>
</comment>
<keyword evidence="3" id="KW-1185">Reference proteome</keyword>
<name>A0A372IRP2_9BACT</name>
<gene>
    <name evidence="2" type="ORF">D0Y96_05460</name>
</gene>
<dbReference type="RefSeq" id="WP_117298334.1">
    <property type="nucleotide sequence ID" value="NZ_QVQT02000002.1"/>
</dbReference>
<dbReference type="AlphaFoldDB" id="A0A372IRP2"/>
<organism evidence="2 3">
    <name type="scientific">Paracidobacterium acidisoli</name>
    <dbReference type="NCBI Taxonomy" id="2303751"/>
    <lineage>
        <taxon>Bacteria</taxon>
        <taxon>Pseudomonadati</taxon>
        <taxon>Acidobacteriota</taxon>
        <taxon>Terriglobia</taxon>
        <taxon>Terriglobales</taxon>
        <taxon>Acidobacteriaceae</taxon>
        <taxon>Paracidobacterium</taxon>
    </lineage>
</organism>